<dbReference type="SUPFAM" id="SSF52540">
    <property type="entry name" value="P-loop containing nucleoside triphosphate hydrolases"/>
    <property type="match status" value="1"/>
</dbReference>
<dbReference type="PANTHER" id="PTHR37816:SF3">
    <property type="entry name" value="MODULATES DNA TOPOLOGY"/>
    <property type="match status" value="1"/>
</dbReference>
<dbReference type="OrthoDB" id="1201990at2"/>
<dbReference type="EMBL" id="FNFK01000022">
    <property type="protein sequence ID" value="SDK30110.1"/>
    <property type="molecule type" value="Genomic_DNA"/>
</dbReference>
<dbReference type="InterPro" id="IPR027417">
    <property type="entry name" value="P-loop_NTPase"/>
</dbReference>
<organism evidence="1 2">
    <name type="scientific">Alkalibacterium thalassium</name>
    <dbReference type="NCBI Taxonomy" id="426701"/>
    <lineage>
        <taxon>Bacteria</taxon>
        <taxon>Bacillati</taxon>
        <taxon>Bacillota</taxon>
        <taxon>Bacilli</taxon>
        <taxon>Lactobacillales</taxon>
        <taxon>Carnobacteriaceae</taxon>
        <taxon>Alkalibacterium</taxon>
    </lineage>
</organism>
<accession>A0A1G9AU04</accession>
<name>A0A1G9AU04_9LACT</name>
<dbReference type="RefSeq" id="WP_091266865.1">
    <property type="nucleotide sequence ID" value="NZ_FNFK01000022.1"/>
</dbReference>
<keyword evidence="1" id="KW-0418">Kinase</keyword>
<proteinExistence type="predicted"/>
<dbReference type="InterPro" id="IPR052922">
    <property type="entry name" value="Cytidylate_Kinase-2"/>
</dbReference>
<keyword evidence="2" id="KW-1185">Reference proteome</keyword>
<evidence type="ECO:0000313" key="2">
    <source>
        <dbReference type="Proteomes" id="UP000199433"/>
    </source>
</evidence>
<evidence type="ECO:0000313" key="1">
    <source>
        <dbReference type="EMBL" id="SDK30110.1"/>
    </source>
</evidence>
<dbReference type="GO" id="GO:0016301">
    <property type="term" value="F:kinase activity"/>
    <property type="evidence" value="ECO:0007669"/>
    <property type="project" value="UniProtKB-KW"/>
</dbReference>
<protein>
    <submittedName>
        <fullName evidence="1">Adenylate kinase</fullName>
    </submittedName>
</protein>
<gene>
    <name evidence="1" type="ORF">SAMN04488098_102213</name>
</gene>
<sequence length="179" mass="20800">MKRVTIVGPSGSGKSTLARQAGSLFHLPVFHMDQLFFDPGWVEKSKERLAESVESILEANDEWVIEGNYSGTLKSRLAQSTHVIILDYPRYLYVYRVLKRVLTSYGKVREDMAPGCPERIDLAFLKYVWNFKTRRREKLLQTVQRHLPETCELIVFKKTAECEYYLKTILEKESSNYIG</sequence>
<dbReference type="STRING" id="426701.SAMN04488098_102213"/>
<dbReference type="AlphaFoldDB" id="A0A1G9AU04"/>
<dbReference type="Gene3D" id="3.40.50.300">
    <property type="entry name" value="P-loop containing nucleotide triphosphate hydrolases"/>
    <property type="match status" value="1"/>
</dbReference>
<dbReference type="Proteomes" id="UP000199433">
    <property type="component" value="Unassembled WGS sequence"/>
</dbReference>
<dbReference type="PANTHER" id="PTHR37816">
    <property type="entry name" value="YALI0E33011P"/>
    <property type="match status" value="1"/>
</dbReference>
<reference evidence="2" key="1">
    <citation type="submission" date="2016-10" db="EMBL/GenBank/DDBJ databases">
        <authorList>
            <person name="Varghese N."/>
            <person name="Submissions S."/>
        </authorList>
    </citation>
    <scope>NUCLEOTIDE SEQUENCE [LARGE SCALE GENOMIC DNA]</scope>
    <source>
        <strain evidence="2">DSM 19181</strain>
    </source>
</reference>
<keyword evidence="1" id="KW-0808">Transferase</keyword>